<proteinExistence type="predicted"/>
<sequence>MKKTLTLILLASACLWSCKKDKQQINDQENSDKANGVFRIVSNATAKYNLNILEVSSLGLPDTIQNITTNSVSNFIFGFSPRVGSRIIIRATAPNATNLNITLGYKAVRLGLDSVKRVGNGLAADFQYTIKD</sequence>
<organism evidence="1 2">
    <name type="scientific">Mucilaginibacter glaciei</name>
    <dbReference type="NCBI Taxonomy" id="2772109"/>
    <lineage>
        <taxon>Bacteria</taxon>
        <taxon>Pseudomonadati</taxon>
        <taxon>Bacteroidota</taxon>
        <taxon>Sphingobacteriia</taxon>
        <taxon>Sphingobacteriales</taxon>
        <taxon>Sphingobacteriaceae</taxon>
        <taxon>Mucilaginibacter</taxon>
    </lineage>
</organism>
<accession>A0A926NZ77</accession>
<gene>
    <name evidence="1" type="ORF">IDJ76_16110</name>
</gene>
<name>A0A926NZ77_9SPHI</name>
<keyword evidence="2" id="KW-1185">Reference proteome</keyword>
<protein>
    <submittedName>
        <fullName evidence="1">Uncharacterized protein</fullName>
    </submittedName>
</protein>
<reference evidence="1" key="1">
    <citation type="submission" date="2020-09" db="EMBL/GenBank/DDBJ databases">
        <title>Novel species of Mucilaginibacter isolated from a glacier on the Tibetan Plateau.</title>
        <authorList>
            <person name="Liu Q."/>
            <person name="Xin Y.-H."/>
        </authorList>
    </citation>
    <scope>NUCLEOTIDE SEQUENCE</scope>
    <source>
        <strain evidence="1">ZB1P21</strain>
    </source>
</reference>
<dbReference type="RefSeq" id="WP_191164390.1">
    <property type="nucleotide sequence ID" value="NZ_JACWMX010000006.1"/>
</dbReference>
<dbReference type="EMBL" id="JACWMX010000006">
    <property type="protein sequence ID" value="MBD1394633.1"/>
    <property type="molecule type" value="Genomic_DNA"/>
</dbReference>
<comment type="caution">
    <text evidence="1">The sequence shown here is derived from an EMBL/GenBank/DDBJ whole genome shotgun (WGS) entry which is preliminary data.</text>
</comment>
<dbReference type="AlphaFoldDB" id="A0A926NZ77"/>
<evidence type="ECO:0000313" key="1">
    <source>
        <dbReference type="EMBL" id="MBD1394633.1"/>
    </source>
</evidence>
<dbReference type="Proteomes" id="UP000619078">
    <property type="component" value="Unassembled WGS sequence"/>
</dbReference>
<evidence type="ECO:0000313" key="2">
    <source>
        <dbReference type="Proteomes" id="UP000619078"/>
    </source>
</evidence>